<evidence type="ECO:0000256" key="1">
    <source>
        <dbReference type="ARBA" id="ARBA00004651"/>
    </source>
</evidence>
<reference evidence="8" key="1">
    <citation type="submission" date="2016-11" db="EMBL/GenBank/DDBJ databases">
        <authorList>
            <person name="Varghese N."/>
            <person name="Submissions S."/>
        </authorList>
    </citation>
    <scope>NUCLEOTIDE SEQUENCE [LARGE SCALE GENOMIC DNA]</scope>
    <source>
        <strain evidence="8">DSM 44671</strain>
    </source>
</reference>
<dbReference type="GO" id="GO:0022857">
    <property type="term" value="F:transmembrane transporter activity"/>
    <property type="evidence" value="ECO:0007669"/>
    <property type="project" value="InterPro"/>
</dbReference>
<dbReference type="PANTHER" id="PTHR23513:SF11">
    <property type="entry name" value="STAPHYLOFERRIN A TRANSPORTER"/>
    <property type="match status" value="1"/>
</dbReference>
<feature type="transmembrane region" description="Helical" evidence="6">
    <location>
        <begin position="286"/>
        <end position="305"/>
    </location>
</feature>
<sequence length="401" mass="40848">MLMAVRAAGFRDVLAVTEFRALFSAQLVSVTGDQLARVALSILVYARTNSPGWAALTYALTFLPDLVGGPLLSGLADRHPPRTVMVLADVLRAVAVAVMAWPGLPLPAVAALLVGVQLFNPVWNSARAALLPQVLPGETFVPGMGLLMMLVQAGQVAGFALGGLLVAAAGTGGALLADAASFAVSAVFLVAGVRSRPPRESSGVRWWRHVRAGWRVVVGDRRRLALVALGCVSGIYIAGEAIAAPYAAELGGGATVVGLLLGAYALGNVLGMAALSRIPPDRRSGLLGPLAVLACAALLGCALRPDLVATLALLTLSGVASSYNLIANTTFVQLTPDAQRAQAFGFALTALRVSQGLGVVLAGLAAERFAPHGVVAGAGAIGVVAASGAATLWRRARPASR</sequence>
<dbReference type="EMBL" id="FPJG01000006">
    <property type="protein sequence ID" value="SFW71571.1"/>
    <property type="molecule type" value="Genomic_DNA"/>
</dbReference>
<dbReference type="GO" id="GO:0005886">
    <property type="term" value="C:plasma membrane"/>
    <property type="evidence" value="ECO:0007669"/>
    <property type="project" value="UniProtKB-SubCell"/>
</dbReference>
<keyword evidence="8" id="KW-1185">Reference proteome</keyword>
<evidence type="ECO:0000313" key="7">
    <source>
        <dbReference type="EMBL" id="SFW71571.1"/>
    </source>
</evidence>
<dbReference type="Gene3D" id="1.20.1250.20">
    <property type="entry name" value="MFS general substrate transporter like domains"/>
    <property type="match status" value="1"/>
</dbReference>
<keyword evidence="3 6" id="KW-0812">Transmembrane</keyword>
<feature type="transmembrane region" description="Helical" evidence="6">
    <location>
        <begin position="224"/>
        <end position="248"/>
    </location>
</feature>
<keyword evidence="2" id="KW-1003">Cell membrane</keyword>
<feature type="transmembrane region" description="Helical" evidence="6">
    <location>
        <begin position="174"/>
        <end position="193"/>
    </location>
</feature>
<name>A0A1K1RIE6_9PSEU</name>
<dbReference type="STRING" id="546364.SAMN04489730_3299"/>
<evidence type="ECO:0000256" key="6">
    <source>
        <dbReference type="SAM" id="Phobius"/>
    </source>
</evidence>
<evidence type="ECO:0000256" key="2">
    <source>
        <dbReference type="ARBA" id="ARBA00022475"/>
    </source>
</evidence>
<feature type="transmembrane region" description="Helical" evidence="6">
    <location>
        <begin position="311"/>
        <end position="331"/>
    </location>
</feature>
<evidence type="ECO:0000256" key="5">
    <source>
        <dbReference type="ARBA" id="ARBA00023136"/>
    </source>
</evidence>
<comment type="subcellular location">
    <subcellularLocation>
        <location evidence="1">Cell membrane</location>
        <topology evidence="1">Multi-pass membrane protein</topology>
    </subcellularLocation>
</comment>
<feature type="transmembrane region" description="Helical" evidence="6">
    <location>
        <begin position="343"/>
        <end position="366"/>
    </location>
</feature>
<dbReference type="InterPro" id="IPR036259">
    <property type="entry name" value="MFS_trans_sf"/>
</dbReference>
<keyword evidence="5 6" id="KW-0472">Membrane</keyword>
<feature type="transmembrane region" description="Helical" evidence="6">
    <location>
        <begin position="254"/>
        <end position="274"/>
    </location>
</feature>
<accession>A0A1K1RIE6</accession>
<dbReference type="AlphaFoldDB" id="A0A1K1RIE6"/>
<feature type="transmembrane region" description="Helical" evidence="6">
    <location>
        <begin position="52"/>
        <end position="72"/>
    </location>
</feature>
<dbReference type="PANTHER" id="PTHR23513">
    <property type="entry name" value="INTEGRAL MEMBRANE EFFLUX PROTEIN-RELATED"/>
    <property type="match status" value="1"/>
</dbReference>
<evidence type="ECO:0000256" key="4">
    <source>
        <dbReference type="ARBA" id="ARBA00022989"/>
    </source>
</evidence>
<protein>
    <submittedName>
        <fullName evidence="7">Predicted arabinose efflux permease, MFS family</fullName>
    </submittedName>
</protein>
<proteinExistence type="predicted"/>
<organism evidence="7 8">
    <name type="scientific">Amycolatopsis australiensis</name>
    <dbReference type="NCBI Taxonomy" id="546364"/>
    <lineage>
        <taxon>Bacteria</taxon>
        <taxon>Bacillati</taxon>
        <taxon>Actinomycetota</taxon>
        <taxon>Actinomycetes</taxon>
        <taxon>Pseudonocardiales</taxon>
        <taxon>Pseudonocardiaceae</taxon>
        <taxon>Amycolatopsis</taxon>
    </lineage>
</organism>
<dbReference type="SUPFAM" id="SSF103473">
    <property type="entry name" value="MFS general substrate transporter"/>
    <property type="match status" value="1"/>
</dbReference>
<dbReference type="Pfam" id="PF07690">
    <property type="entry name" value="MFS_1"/>
    <property type="match status" value="1"/>
</dbReference>
<keyword evidence="4 6" id="KW-1133">Transmembrane helix</keyword>
<evidence type="ECO:0000313" key="8">
    <source>
        <dbReference type="Proteomes" id="UP000182740"/>
    </source>
</evidence>
<dbReference type="InterPro" id="IPR011701">
    <property type="entry name" value="MFS"/>
</dbReference>
<dbReference type="CDD" id="cd06173">
    <property type="entry name" value="MFS_MefA_like"/>
    <property type="match status" value="1"/>
</dbReference>
<feature type="transmembrane region" description="Helical" evidence="6">
    <location>
        <begin position="372"/>
        <end position="393"/>
    </location>
</feature>
<dbReference type="Proteomes" id="UP000182740">
    <property type="component" value="Unassembled WGS sequence"/>
</dbReference>
<gene>
    <name evidence="7" type="ORF">SAMN04489730_3299</name>
</gene>
<evidence type="ECO:0000256" key="3">
    <source>
        <dbReference type="ARBA" id="ARBA00022692"/>
    </source>
</evidence>